<gene>
    <name evidence="2" type="ORF">EVOR1521_LOCUS3206</name>
</gene>
<protein>
    <submittedName>
        <fullName evidence="2">Uncharacterized protein</fullName>
    </submittedName>
</protein>
<keyword evidence="1" id="KW-0732">Signal</keyword>
<evidence type="ECO:0000313" key="2">
    <source>
        <dbReference type="EMBL" id="CAJ1373372.1"/>
    </source>
</evidence>
<keyword evidence="3" id="KW-1185">Reference proteome</keyword>
<dbReference type="SUPFAM" id="SSF48452">
    <property type="entry name" value="TPR-like"/>
    <property type="match status" value="1"/>
</dbReference>
<dbReference type="Proteomes" id="UP001178507">
    <property type="component" value="Unassembled WGS sequence"/>
</dbReference>
<feature type="signal peptide" evidence="1">
    <location>
        <begin position="1"/>
        <end position="21"/>
    </location>
</feature>
<organism evidence="2 3">
    <name type="scientific">Effrenium voratum</name>
    <dbReference type="NCBI Taxonomy" id="2562239"/>
    <lineage>
        <taxon>Eukaryota</taxon>
        <taxon>Sar</taxon>
        <taxon>Alveolata</taxon>
        <taxon>Dinophyceae</taxon>
        <taxon>Suessiales</taxon>
        <taxon>Symbiodiniaceae</taxon>
        <taxon>Effrenium</taxon>
    </lineage>
</organism>
<dbReference type="Gene3D" id="1.25.40.10">
    <property type="entry name" value="Tetratricopeptide repeat domain"/>
    <property type="match status" value="1"/>
</dbReference>
<sequence length="293" mass="31899">MKGRAGARPGFGWVAVCLVLALPRTWVPCHRKGTRLTAAAAATDQSSISDSNQEVQRRFAIGVEMLMESAANLSSRGLHEKALGALAPARTLLDAAGCPDDLAAGYFIQHGAAYASLQRFGEALQEYGKARAIFKKHDDLRCADATTVSANMAIAASALQRSRDAMVYFHEACEGLEAMGDGDRVKAQILTGMGAASAGSGCIEEGLSHMKQAWKALLRAGDSDTLEAAILLHQMGSLHYQLALYSQAVMHFDLARERYQGNARFREMLQMWYMSAATTFRGWLWDTEQSLYK</sequence>
<comment type="caution">
    <text evidence="2">The sequence shown here is derived from an EMBL/GenBank/DDBJ whole genome shotgun (WGS) entry which is preliminary data.</text>
</comment>
<dbReference type="InterPro" id="IPR011990">
    <property type="entry name" value="TPR-like_helical_dom_sf"/>
</dbReference>
<feature type="chain" id="PRO_5041329767" evidence="1">
    <location>
        <begin position="22"/>
        <end position="293"/>
    </location>
</feature>
<evidence type="ECO:0000256" key="1">
    <source>
        <dbReference type="SAM" id="SignalP"/>
    </source>
</evidence>
<proteinExistence type="predicted"/>
<evidence type="ECO:0000313" key="3">
    <source>
        <dbReference type="Proteomes" id="UP001178507"/>
    </source>
</evidence>
<accession>A0AA36HRM1</accession>
<dbReference type="EMBL" id="CAUJNA010000191">
    <property type="protein sequence ID" value="CAJ1373372.1"/>
    <property type="molecule type" value="Genomic_DNA"/>
</dbReference>
<reference evidence="2" key="1">
    <citation type="submission" date="2023-08" db="EMBL/GenBank/DDBJ databases">
        <authorList>
            <person name="Chen Y."/>
            <person name="Shah S."/>
            <person name="Dougan E. K."/>
            <person name="Thang M."/>
            <person name="Chan C."/>
        </authorList>
    </citation>
    <scope>NUCLEOTIDE SEQUENCE</scope>
</reference>
<dbReference type="AlphaFoldDB" id="A0AA36HRM1"/>
<name>A0AA36HRM1_9DINO</name>